<dbReference type="PROSITE" id="PS51257">
    <property type="entry name" value="PROKAR_LIPOPROTEIN"/>
    <property type="match status" value="1"/>
</dbReference>
<proteinExistence type="predicted"/>
<name>A0A4Y9QT91_9BACT</name>
<accession>A0A4Y9QT91</accession>
<dbReference type="AlphaFoldDB" id="A0A4Y9QT91"/>
<dbReference type="RefSeq" id="WP_135072004.1">
    <property type="nucleotide sequence ID" value="NZ_SPSB01000002.1"/>
</dbReference>
<dbReference type="Proteomes" id="UP000297647">
    <property type="component" value="Unassembled WGS sequence"/>
</dbReference>
<dbReference type="OrthoDB" id="1437689at2"/>
<dbReference type="EMBL" id="SPSB01000002">
    <property type="protein sequence ID" value="TFV95679.1"/>
    <property type="molecule type" value="Genomic_DNA"/>
</dbReference>
<keyword evidence="2" id="KW-1185">Reference proteome</keyword>
<evidence type="ECO:0000313" key="2">
    <source>
        <dbReference type="Proteomes" id="UP000297647"/>
    </source>
</evidence>
<comment type="caution">
    <text evidence="1">The sequence shown here is derived from an EMBL/GenBank/DDBJ whole genome shotgun (WGS) entry which is preliminary data.</text>
</comment>
<gene>
    <name evidence="1" type="ORF">E4S40_05510</name>
</gene>
<reference evidence="1 2" key="1">
    <citation type="submission" date="2019-03" db="EMBL/GenBank/DDBJ databases">
        <title>Algoriphagus sp. nov, a new strain isolated from root system soil of mangrove plant Kandelia.</title>
        <authorList>
            <person name="Yin Q."/>
            <person name="Wang K."/>
            <person name="Song Z."/>
        </authorList>
    </citation>
    <scope>NUCLEOTIDE SEQUENCE [LARGE SCALE GENOMIC DNA]</scope>
    <source>
        <strain evidence="1 2">XY-J91</strain>
    </source>
</reference>
<protein>
    <submittedName>
        <fullName evidence="1">Uncharacterized protein</fullName>
    </submittedName>
</protein>
<sequence>MKSFKTTFHSLRAIIYSALFIPFLGIQSCGSSTQTETTATEEEAPAPPVMEIVTETMDFQMPDTIPSGWYTWRYHNNSNQTHFILIDDYPDGITLDSIKARVLPVFGNGMALLNEGKTDEGFAEFGNLPSWFSEVVWRGGVGLVSPEATTESILKLSPGTYFVECYVKMNNGMFHTNMGMIKKLVVSDEVSSLAEPKADISISLSGESGITVDPPSVPGNYTFGVHFSDQMIHENFVSHDLNLVRLQDNANVQDLEAWMDWRDPKGLIEPAPEGVIFLGGVNDMPAGETGYFSAQLVPGQYAFISEVPNASGKNLLKVFEITQ</sequence>
<organism evidence="1 2">
    <name type="scientific">Algoriphagus kandeliae</name>
    <dbReference type="NCBI Taxonomy" id="2562278"/>
    <lineage>
        <taxon>Bacteria</taxon>
        <taxon>Pseudomonadati</taxon>
        <taxon>Bacteroidota</taxon>
        <taxon>Cytophagia</taxon>
        <taxon>Cytophagales</taxon>
        <taxon>Cyclobacteriaceae</taxon>
        <taxon>Algoriphagus</taxon>
    </lineage>
</organism>
<evidence type="ECO:0000313" key="1">
    <source>
        <dbReference type="EMBL" id="TFV95679.1"/>
    </source>
</evidence>